<protein>
    <recommendedName>
        <fullName evidence="11">S-acyltransferase</fullName>
        <ecNumber evidence="11">2.3.1.225</ecNumber>
    </recommendedName>
    <alternativeName>
        <fullName evidence="11">Palmitoyltransferase</fullName>
    </alternativeName>
</protein>
<comment type="caution">
    <text evidence="13">The sequence shown here is derived from an EMBL/GenBank/DDBJ whole genome shotgun (WGS) entry which is preliminary data.</text>
</comment>
<feature type="transmembrane region" description="Helical" evidence="11">
    <location>
        <begin position="63"/>
        <end position="85"/>
    </location>
</feature>
<evidence type="ECO:0000256" key="4">
    <source>
        <dbReference type="ARBA" id="ARBA00022692"/>
    </source>
</evidence>
<evidence type="ECO:0000256" key="1">
    <source>
        <dbReference type="ARBA" id="ARBA00004127"/>
    </source>
</evidence>
<evidence type="ECO:0000256" key="10">
    <source>
        <dbReference type="ARBA" id="ARBA00048048"/>
    </source>
</evidence>
<name>A0ABR0WSR7_REHGL</name>
<keyword evidence="6 11" id="KW-0472">Membrane</keyword>
<evidence type="ECO:0000256" key="5">
    <source>
        <dbReference type="ARBA" id="ARBA00022989"/>
    </source>
</evidence>
<dbReference type="EMBL" id="JABTTQ020000008">
    <property type="protein sequence ID" value="KAK6150548.1"/>
    <property type="molecule type" value="Genomic_DNA"/>
</dbReference>
<reference evidence="13 14" key="1">
    <citation type="journal article" date="2021" name="Comput. Struct. Biotechnol. J.">
        <title>De novo genome assembly of the potent medicinal plant Rehmannia glutinosa using nanopore technology.</title>
        <authorList>
            <person name="Ma L."/>
            <person name="Dong C."/>
            <person name="Song C."/>
            <person name="Wang X."/>
            <person name="Zheng X."/>
            <person name="Niu Y."/>
            <person name="Chen S."/>
            <person name="Feng W."/>
        </authorList>
    </citation>
    <scope>NUCLEOTIDE SEQUENCE [LARGE SCALE GENOMIC DNA]</scope>
    <source>
        <strain evidence="13">DH-2019</strain>
    </source>
</reference>
<evidence type="ECO:0000256" key="6">
    <source>
        <dbReference type="ARBA" id="ARBA00023136"/>
    </source>
</evidence>
<evidence type="ECO:0000256" key="7">
    <source>
        <dbReference type="ARBA" id="ARBA00023139"/>
    </source>
</evidence>
<evidence type="ECO:0000256" key="11">
    <source>
        <dbReference type="RuleBase" id="RU079119"/>
    </source>
</evidence>
<evidence type="ECO:0000256" key="2">
    <source>
        <dbReference type="ARBA" id="ARBA00008574"/>
    </source>
</evidence>
<accession>A0ABR0WSR7</accession>
<feature type="domain" description="Palmitoyltransferase DHHC" evidence="12">
    <location>
        <begin position="140"/>
        <end position="263"/>
    </location>
</feature>
<dbReference type="Proteomes" id="UP001318860">
    <property type="component" value="Unassembled WGS sequence"/>
</dbReference>
<keyword evidence="4 11" id="KW-0812">Transmembrane</keyword>
<evidence type="ECO:0000256" key="3">
    <source>
        <dbReference type="ARBA" id="ARBA00022679"/>
    </source>
</evidence>
<comment type="subcellular location">
    <subcellularLocation>
        <location evidence="1">Endomembrane system</location>
        <topology evidence="1">Multi-pass membrane protein</topology>
    </subcellularLocation>
</comment>
<dbReference type="EC" id="2.3.1.225" evidence="11"/>
<proteinExistence type="inferred from homology"/>
<comment type="domain">
    <text evidence="11">The DHHC domain is required for palmitoyltransferase activity.</text>
</comment>
<keyword evidence="8" id="KW-0449">Lipoprotein</keyword>
<evidence type="ECO:0000313" key="14">
    <source>
        <dbReference type="Proteomes" id="UP001318860"/>
    </source>
</evidence>
<feature type="transmembrane region" description="Helical" evidence="11">
    <location>
        <begin position="185"/>
        <end position="207"/>
    </location>
</feature>
<dbReference type="PANTHER" id="PTHR22883">
    <property type="entry name" value="ZINC FINGER DHHC DOMAIN CONTAINING PROTEIN"/>
    <property type="match status" value="1"/>
</dbReference>
<keyword evidence="5 11" id="KW-1133">Transmembrane helix</keyword>
<keyword evidence="14" id="KW-1185">Reference proteome</keyword>
<comment type="similarity">
    <text evidence="2 11">Belongs to the DHHC palmitoyltransferase family.</text>
</comment>
<sequence>MAEPKRVYQVWKGNNKFFFGGRLMFGPDVGSLTVTLILILAPVVIFCALVARNLLHEFPSRNAGYAILLLVIIFTIYVLLLLILTSGRDPGIVPRSPYPPDELLGYESPASVEVGGELPQNLRFPRFKEVFVNGLPVRVKYCDTCMVYRPPRCSHCSVCDNCVERFDHHCPWVGQCIGKRNYRSFFLFISSSALLCIIVFSMSALHLKLLADDYGTAWKAMKQSPASVALMTYCFVLLWFIGGLTCFHVYLMCSNQTTYENFRRRMDSRINAYDRGCKNNLLEILCRKTEPSRIKLRSYIHLEVANSPPCRAEKNSLIEDRRAKVEEDLDIGNDLLKISQRRASVELSGQ</sequence>
<feature type="transmembrane region" description="Helical" evidence="11">
    <location>
        <begin position="29"/>
        <end position="51"/>
    </location>
</feature>
<dbReference type="PROSITE" id="PS50216">
    <property type="entry name" value="DHHC"/>
    <property type="match status" value="1"/>
</dbReference>
<keyword evidence="7" id="KW-0564">Palmitate</keyword>
<dbReference type="Pfam" id="PF01529">
    <property type="entry name" value="DHHC"/>
    <property type="match status" value="1"/>
</dbReference>
<evidence type="ECO:0000259" key="12">
    <source>
        <dbReference type="Pfam" id="PF01529"/>
    </source>
</evidence>
<dbReference type="InterPro" id="IPR039859">
    <property type="entry name" value="PFA4/ZDH16/20/ERF2-like"/>
</dbReference>
<evidence type="ECO:0000256" key="9">
    <source>
        <dbReference type="ARBA" id="ARBA00023315"/>
    </source>
</evidence>
<dbReference type="InterPro" id="IPR001594">
    <property type="entry name" value="Palmitoyltrfase_DHHC"/>
</dbReference>
<dbReference type="PANTHER" id="PTHR22883:SF43">
    <property type="entry name" value="PALMITOYLTRANSFERASE APP"/>
    <property type="match status" value="1"/>
</dbReference>
<organism evidence="13 14">
    <name type="scientific">Rehmannia glutinosa</name>
    <name type="common">Chinese foxglove</name>
    <dbReference type="NCBI Taxonomy" id="99300"/>
    <lineage>
        <taxon>Eukaryota</taxon>
        <taxon>Viridiplantae</taxon>
        <taxon>Streptophyta</taxon>
        <taxon>Embryophyta</taxon>
        <taxon>Tracheophyta</taxon>
        <taxon>Spermatophyta</taxon>
        <taxon>Magnoliopsida</taxon>
        <taxon>eudicotyledons</taxon>
        <taxon>Gunneridae</taxon>
        <taxon>Pentapetalae</taxon>
        <taxon>asterids</taxon>
        <taxon>lamiids</taxon>
        <taxon>Lamiales</taxon>
        <taxon>Orobanchaceae</taxon>
        <taxon>Rehmannieae</taxon>
        <taxon>Rehmannia</taxon>
    </lineage>
</organism>
<comment type="catalytic activity">
    <reaction evidence="10 11">
        <text>L-cysteinyl-[protein] + hexadecanoyl-CoA = S-hexadecanoyl-L-cysteinyl-[protein] + CoA</text>
        <dbReference type="Rhea" id="RHEA:36683"/>
        <dbReference type="Rhea" id="RHEA-COMP:10131"/>
        <dbReference type="Rhea" id="RHEA-COMP:11032"/>
        <dbReference type="ChEBI" id="CHEBI:29950"/>
        <dbReference type="ChEBI" id="CHEBI:57287"/>
        <dbReference type="ChEBI" id="CHEBI:57379"/>
        <dbReference type="ChEBI" id="CHEBI:74151"/>
        <dbReference type="EC" id="2.3.1.225"/>
    </reaction>
</comment>
<evidence type="ECO:0000256" key="8">
    <source>
        <dbReference type="ARBA" id="ARBA00023288"/>
    </source>
</evidence>
<feature type="transmembrane region" description="Helical" evidence="11">
    <location>
        <begin position="227"/>
        <end position="253"/>
    </location>
</feature>
<gene>
    <name evidence="13" type="ORF">DH2020_015480</name>
</gene>
<evidence type="ECO:0000313" key="13">
    <source>
        <dbReference type="EMBL" id="KAK6150548.1"/>
    </source>
</evidence>
<keyword evidence="3 11" id="KW-0808">Transferase</keyword>
<keyword evidence="9 11" id="KW-0012">Acyltransferase</keyword>